<evidence type="ECO:0000313" key="2">
    <source>
        <dbReference type="EMBL" id="MDH8677670.1"/>
    </source>
</evidence>
<keyword evidence="1" id="KW-0378">Hydrolase</keyword>
<dbReference type="Pfam" id="PF04203">
    <property type="entry name" value="Sortase"/>
    <property type="match status" value="1"/>
</dbReference>
<dbReference type="RefSeq" id="WP_281093490.1">
    <property type="nucleotide sequence ID" value="NZ_JARYZI010000003.1"/>
</dbReference>
<dbReference type="NCBIfam" id="TIGR01076">
    <property type="entry name" value="sortase_fam"/>
    <property type="match status" value="1"/>
</dbReference>
<dbReference type="Proteomes" id="UP001158045">
    <property type="component" value="Unassembled WGS sequence"/>
</dbReference>
<dbReference type="CDD" id="cd06166">
    <property type="entry name" value="Sortase_D_2"/>
    <property type="match status" value="1"/>
</dbReference>
<dbReference type="InterPro" id="IPR005754">
    <property type="entry name" value="Sortase"/>
</dbReference>
<evidence type="ECO:0000256" key="1">
    <source>
        <dbReference type="ARBA" id="ARBA00022801"/>
    </source>
</evidence>
<accession>A0ABT6NB78</accession>
<proteinExistence type="predicted"/>
<keyword evidence="3" id="KW-1185">Reference proteome</keyword>
<sequence>MTKWKKWLSTLLIIAGIGIMAFPIGNKLYINYWNQRLLAAYDNELMLNEEAPPMAESDFLALQAIYENNDALNETSNEAETTEVENVENTTESTTVVETTEAATEKPKTVDKSVIGKIKISKIDLIMPVLMGATEKNLNRGAAVISGTSDFGVIGNVGIAGHRGRSYGIFFNRLDEIEQGDIIEVTTNNTVYKYTVYETLIVEPTEVSVLYRNDKDKILTLVTCDPVKNPTHRLIIHALQNP</sequence>
<comment type="caution">
    <text evidence="2">The sequence shown here is derived from an EMBL/GenBank/DDBJ whole genome shotgun (WGS) entry which is preliminary data.</text>
</comment>
<protein>
    <submittedName>
        <fullName evidence="2">Class D sortase</fullName>
    </submittedName>
</protein>
<dbReference type="SUPFAM" id="SSF63817">
    <property type="entry name" value="Sortase"/>
    <property type="match status" value="1"/>
</dbReference>
<evidence type="ECO:0000313" key="3">
    <source>
        <dbReference type="Proteomes" id="UP001158045"/>
    </source>
</evidence>
<organism evidence="2 3">
    <name type="scientific">Fusibacter bizertensis</name>
    <dbReference type="NCBI Taxonomy" id="1488331"/>
    <lineage>
        <taxon>Bacteria</taxon>
        <taxon>Bacillati</taxon>
        <taxon>Bacillota</taxon>
        <taxon>Clostridia</taxon>
        <taxon>Eubacteriales</taxon>
        <taxon>Eubacteriales Family XII. Incertae Sedis</taxon>
        <taxon>Fusibacter</taxon>
    </lineage>
</organism>
<dbReference type="InterPro" id="IPR042000">
    <property type="entry name" value="Sortase_D_2"/>
</dbReference>
<gene>
    <name evidence="2" type="ORF">QE109_05900</name>
</gene>
<dbReference type="Gene3D" id="2.40.260.10">
    <property type="entry name" value="Sortase"/>
    <property type="match status" value="1"/>
</dbReference>
<dbReference type="InterPro" id="IPR023365">
    <property type="entry name" value="Sortase_dom-sf"/>
</dbReference>
<reference evidence="2 3" key="1">
    <citation type="submission" date="2023-04" db="EMBL/GenBank/DDBJ databases">
        <title>Fusibacter bizertensis strain WBS, isolated from littoral bottom sediments of the Arctic seas - biochemical and genomic analysis.</title>
        <authorList>
            <person name="Brioukhanov A.L."/>
        </authorList>
    </citation>
    <scope>NUCLEOTIDE SEQUENCE [LARGE SCALE GENOMIC DNA]</scope>
    <source>
        <strain evidence="2 3">WBS</strain>
    </source>
</reference>
<name>A0ABT6NB78_9FIRM</name>
<dbReference type="EMBL" id="JARYZI010000003">
    <property type="protein sequence ID" value="MDH8677670.1"/>
    <property type="molecule type" value="Genomic_DNA"/>
</dbReference>